<dbReference type="AlphaFoldDB" id="A0A0A9C8C9"/>
<protein>
    <submittedName>
        <fullName evidence="1">Uncharacterized protein</fullName>
    </submittedName>
</protein>
<name>A0A0A9C8C9_ARUDO</name>
<organism evidence="1">
    <name type="scientific">Arundo donax</name>
    <name type="common">Giant reed</name>
    <name type="synonym">Donax arundinaceus</name>
    <dbReference type="NCBI Taxonomy" id="35708"/>
    <lineage>
        <taxon>Eukaryota</taxon>
        <taxon>Viridiplantae</taxon>
        <taxon>Streptophyta</taxon>
        <taxon>Embryophyta</taxon>
        <taxon>Tracheophyta</taxon>
        <taxon>Spermatophyta</taxon>
        <taxon>Magnoliopsida</taxon>
        <taxon>Liliopsida</taxon>
        <taxon>Poales</taxon>
        <taxon>Poaceae</taxon>
        <taxon>PACMAD clade</taxon>
        <taxon>Arundinoideae</taxon>
        <taxon>Arundineae</taxon>
        <taxon>Arundo</taxon>
    </lineage>
</organism>
<proteinExistence type="predicted"/>
<reference evidence="1" key="1">
    <citation type="submission" date="2014-09" db="EMBL/GenBank/DDBJ databases">
        <authorList>
            <person name="Magalhaes I.L.F."/>
            <person name="Oliveira U."/>
            <person name="Santos F.R."/>
            <person name="Vidigal T.H.D.A."/>
            <person name="Brescovit A.D."/>
            <person name="Santos A.J."/>
        </authorList>
    </citation>
    <scope>NUCLEOTIDE SEQUENCE</scope>
    <source>
        <tissue evidence="1">Shoot tissue taken approximately 20 cm above the soil surface</tissue>
    </source>
</reference>
<reference evidence="1" key="2">
    <citation type="journal article" date="2015" name="Data Brief">
        <title>Shoot transcriptome of the giant reed, Arundo donax.</title>
        <authorList>
            <person name="Barrero R.A."/>
            <person name="Guerrero F.D."/>
            <person name="Moolhuijzen P."/>
            <person name="Goolsby J.A."/>
            <person name="Tidwell J."/>
            <person name="Bellgard S.E."/>
            <person name="Bellgard M.I."/>
        </authorList>
    </citation>
    <scope>NUCLEOTIDE SEQUENCE</scope>
    <source>
        <tissue evidence="1">Shoot tissue taken approximately 20 cm above the soil surface</tissue>
    </source>
</reference>
<sequence length="52" mass="6116">MQAHKVNVERLQFQYMHRLHLVTKKGYILGSIAYGTHVRDTLCLSNLFHFIS</sequence>
<accession>A0A0A9C8C9</accession>
<evidence type="ECO:0000313" key="1">
    <source>
        <dbReference type="EMBL" id="JAD69625.1"/>
    </source>
</evidence>
<dbReference type="EMBL" id="GBRH01228270">
    <property type="protein sequence ID" value="JAD69625.1"/>
    <property type="molecule type" value="Transcribed_RNA"/>
</dbReference>